<dbReference type="EMBL" id="VDEP01000239">
    <property type="protein sequence ID" value="KAA1121235.1"/>
    <property type="molecule type" value="Genomic_DNA"/>
</dbReference>
<reference evidence="1 2" key="1">
    <citation type="submission" date="2019-05" db="EMBL/GenBank/DDBJ databases">
        <title>Emergence of the Ug99 lineage of the wheat stem rust pathogen through somatic hybridization.</title>
        <authorList>
            <person name="Li F."/>
            <person name="Upadhyaya N.M."/>
            <person name="Sperschneider J."/>
            <person name="Matny O."/>
            <person name="Nguyen-Phuc H."/>
            <person name="Mago R."/>
            <person name="Raley C."/>
            <person name="Miller M.E."/>
            <person name="Silverstein K.A.T."/>
            <person name="Henningsen E."/>
            <person name="Hirsch C.D."/>
            <person name="Visser B."/>
            <person name="Pretorius Z.A."/>
            <person name="Steffenson B.J."/>
            <person name="Schwessinger B."/>
            <person name="Dodds P.N."/>
            <person name="Figueroa M."/>
        </authorList>
    </citation>
    <scope>NUCLEOTIDE SEQUENCE [LARGE SCALE GENOMIC DNA]</scope>
    <source>
        <strain evidence="1 2">Ug99</strain>
    </source>
</reference>
<protein>
    <submittedName>
        <fullName evidence="1">Uncharacterized protein</fullName>
    </submittedName>
</protein>
<sequence length="66" mass="7593">MRSTRLSSKEESRPKFGDQDWWIIVHSAVLRLVDHRSFGHPKIRLRGDESELSQSGSVMGRTGPMR</sequence>
<evidence type="ECO:0000313" key="1">
    <source>
        <dbReference type="EMBL" id="KAA1121235.1"/>
    </source>
</evidence>
<name>A0A5B0R8A7_PUCGR</name>
<organism evidence="1 2">
    <name type="scientific">Puccinia graminis f. sp. tritici</name>
    <dbReference type="NCBI Taxonomy" id="56615"/>
    <lineage>
        <taxon>Eukaryota</taxon>
        <taxon>Fungi</taxon>
        <taxon>Dikarya</taxon>
        <taxon>Basidiomycota</taxon>
        <taxon>Pucciniomycotina</taxon>
        <taxon>Pucciniomycetes</taxon>
        <taxon>Pucciniales</taxon>
        <taxon>Pucciniaceae</taxon>
        <taxon>Puccinia</taxon>
    </lineage>
</organism>
<dbReference type="Proteomes" id="UP000325313">
    <property type="component" value="Unassembled WGS sequence"/>
</dbReference>
<gene>
    <name evidence="1" type="ORF">PGTUg99_027570</name>
</gene>
<accession>A0A5B0R8A7</accession>
<evidence type="ECO:0000313" key="2">
    <source>
        <dbReference type="Proteomes" id="UP000325313"/>
    </source>
</evidence>
<proteinExistence type="predicted"/>
<comment type="caution">
    <text evidence="1">The sequence shown here is derived from an EMBL/GenBank/DDBJ whole genome shotgun (WGS) entry which is preliminary data.</text>
</comment>
<dbReference type="AlphaFoldDB" id="A0A5B0R8A7"/>